<reference evidence="1" key="1">
    <citation type="submission" date="2018-05" db="EMBL/GenBank/DDBJ databases">
        <authorList>
            <person name="Lanie J.A."/>
            <person name="Ng W.-L."/>
            <person name="Kazmierczak K.M."/>
            <person name="Andrzejewski T.M."/>
            <person name="Davidsen T.M."/>
            <person name="Wayne K.J."/>
            <person name="Tettelin H."/>
            <person name="Glass J.I."/>
            <person name="Rusch D."/>
            <person name="Podicherti R."/>
            <person name="Tsui H.-C.T."/>
            <person name="Winkler M.E."/>
        </authorList>
    </citation>
    <scope>NUCLEOTIDE SEQUENCE</scope>
</reference>
<evidence type="ECO:0008006" key="2">
    <source>
        <dbReference type="Google" id="ProtNLM"/>
    </source>
</evidence>
<gene>
    <name evidence="1" type="ORF">METZ01_LOCUS38881</name>
</gene>
<dbReference type="AlphaFoldDB" id="A0A381R824"/>
<name>A0A381R824_9ZZZZ</name>
<sequence>MDIRIGVVNTAKELALELPEDTDGAALKADVEAAVGEGSVLWLTDAKGRTVGVPADKIAYIDIDPGDGIKPFGFS</sequence>
<organism evidence="1">
    <name type="scientific">marine metagenome</name>
    <dbReference type="NCBI Taxonomy" id="408172"/>
    <lineage>
        <taxon>unclassified sequences</taxon>
        <taxon>metagenomes</taxon>
        <taxon>ecological metagenomes</taxon>
    </lineage>
</organism>
<accession>A0A381R824</accession>
<proteinExistence type="predicted"/>
<evidence type="ECO:0000313" key="1">
    <source>
        <dbReference type="EMBL" id="SUZ86027.1"/>
    </source>
</evidence>
<dbReference type="InterPro" id="IPR021456">
    <property type="entry name" value="DUF3107"/>
</dbReference>
<dbReference type="EMBL" id="UINC01001661">
    <property type="protein sequence ID" value="SUZ86027.1"/>
    <property type="molecule type" value="Genomic_DNA"/>
</dbReference>
<protein>
    <recommendedName>
        <fullName evidence="2">ATP-binding protein</fullName>
    </recommendedName>
</protein>
<dbReference type="Pfam" id="PF11305">
    <property type="entry name" value="DUF3107"/>
    <property type="match status" value="1"/>
</dbReference>